<accession>E9ITQ5</accession>
<sequence>MATLCWMLIGPSVLCCAYLRSVVMESVGQNQLSNNINDGSDTKGSCLLLRYASQNSLDESSQKHIPRENGKDKPPYRNHHHTNRAFDVINEMRNLQATIYYWQLNGKIPG</sequence>
<feature type="non-terminal residue" evidence="3">
    <location>
        <position position="110"/>
    </location>
</feature>
<evidence type="ECO:0000256" key="1">
    <source>
        <dbReference type="SAM" id="MobiDB-lite"/>
    </source>
</evidence>
<gene>
    <name evidence="3" type="ORF">SINV_05959</name>
</gene>
<dbReference type="EMBL" id="GL765636">
    <property type="protein sequence ID" value="EFZ16047.1"/>
    <property type="molecule type" value="Genomic_DNA"/>
</dbReference>
<feature type="signal peptide" evidence="2">
    <location>
        <begin position="1"/>
        <end position="16"/>
    </location>
</feature>
<evidence type="ECO:0000256" key="2">
    <source>
        <dbReference type="SAM" id="SignalP"/>
    </source>
</evidence>
<feature type="region of interest" description="Disordered" evidence="1">
    <location>
        <begin position="55"/>
        <end position="80"/>
    </location>
</feature>
<protein>
    <submittedName>
        <fullName evidence="3">Uncharacterized protein</fullName>
    </submittedName>
</protein>
<feature type="chain" id="PRO_5003242328" evidence="2">
    <location>
        <begin position="17"/>
        <end position="110"/>
    </location>
</feature>
<reference evidence="3" key="1">
    <citation type="journal article" date="2011" name="Proc. Natl. Acad. Sci. U.S.A.">
        <title>The genome of the fire ant Solenopsis invicta.</title>
        <authorList>
            <person name="Wurm Y."/>
            <person name="Wang J."/>
            <person name="Riba-Grognuz O."/>
            <person name="Corona M."/>
            <person name="Nygaard S."/>
            <person name="Hunt B.G."/>
            <person name="Ingram K.K."/>
            <person name="Falquet L."/>
            <person name="Nipitwattanaphon M."/>
            <person name="Gotzek D."/>
            <person name="Dijkstra M.B."/>
            <person name="Oettler J."/>
            <person name="Comtesse F."/>
            <person name="Shih C.J."/>
            <person name="Wu W.J."/>
            <person name="Yang C.C."/>
            <person name="Thomas J."/>
            <person name="Beaudoing E."/>
            <person name="Pradervand S."/>
            <person name="Flegel V."/>
            <person name="Cook E.D."/>
            <person name="Fabbretti R."/>
            <person name="Stockinger H."/>
            <person name="Long L."/>
            <person name="Farmerie W.G."/>
            <person name="Oakey J."/>
            <person name="Boomsma J.J."/>
            <person name="Pamilo P."/>
            <person name="Yi S.V."/>
            <person name="Heinze J."/>
            <person name="Goodisman M.A."/>
            <person name="Farinelli L."/>
            <person name="Harshman K."/>
            <person name="Hulo N."/>
            <person name="Cerutti L."/>
            <person name="Xenarios I."/>
            <person name="Shoemaker D."/>
            <person name="Keller L."/>
        </authorList>
    </citation>
    <scope>NUCLEOTIDE SEQUENCE [LARGE SCALE GENOMIC DNA]</scope>
</reference>
<proteinExistence type="predicted"/>
<organism>
    <name type="scientific">Solenopsis invicta</name>
    <name type="common">Red imported fire ant</name>
    <name type="synonym">Solenopsis wagneri</name>
    <dbReference type="NCBI Taxonomy" id="13686"/>
    <lineage>
        <taxon>Eukaryota</taxon>
        <taxon>Metazoa</taxon>
        <taxon>Ecdysozoa</taxon>
        <taxon>Arthropoda</taxon>
        <taxon>Hexapoda</taxon>
        <taxon>Insecta</taxon>
        <taxon>Pterygota</taxon>
        <taxon>Neoptera</taxon>
        <taxon>Endopterygota</taxon>
        <taxon>Hymenoptera</taxon>
        <taxon>Apocrita</taxon>
        <taxon>Aculeata</taxon>
        <taxon>Formicoidea</taxon>
        <taxon>Formicidae</taxon>
        <taxon>Myrmicinae</taxon>
        <taxon>Solenopsis</taxon>
    </lineage>
</organism>
<feature type="compositionally biased region" description="Basic and acidic residues" evidence="1">
    <location>
        <begin position="60"/>
        <end position="75"/>
    </location>
</feature>
<dbReference type="HOGENOM" id="CLU_2174085_0_0_1"/>
<keyword evidence="2" id="KW-0732">Signal</keyword>
<dbReference type="AlphaFoldDB" id="E9ITQ5"/>
<evidence type="ECO:0000313" key="3">
    <source>
        <dbReference type="EMBL" id="EFZ16047.1"/>
    </source>
</evidence>
<name>E9ITQ5_SOLIN</name>